<dbReference type="OrthoDB" id="6654917at2"/>
<feature type="signal peptide" evidence="1">
    <location>
        <begin position="1"/>
        <end position="20"/>
    </location>
</feature>
<keyword evidence="4" id="KW-1185">Reference proteome</keyword>
<evidence type="ECO:0000313" key="4">
    <source>
        <dbReference type="Proteomes" id="UP000028349"/>
    </source>
</evidence>
<dbReference type="STRING" id="266748.HY04_09285"/>
<dbReference type="EMBL" id="JPEP01000002">
    <property type="protein sequence ID" value="KEY18673.1"/>
    <property type="molecule type" value="Genomic_DNA"/>
</dbReference>
<dbReference type="KEGG" id="cant:NCTC13489_01699"/>
<name>A0A3S4VF77_9FLAO</name>
<dbReference type="Proteomes" id="UP000270036">
    <property type="component" value="Chromosome"/>
</dbReference>
<sequence>MKKIFILYLITFSFLNSVNAQSVKDIVGVYNLRGGTHFLKPDQTFVLVGYATLITGKWELKEKGLVHFIPDYEKEKFTLYGRHNKNATDSTKIMLSYGFYDDETLLHFGPLKKPVPEFKRVFKPGHRHISFPYVYRVKGNSDEVSFTYFPYEYDGKRTKQPEIYTFVNKEKFNDFIGFYWRVKNDNQPFYYQFKNDRLYSDEDTYSQKNDLANALEEIEADFKTLVSESNSTDFSPKKMYSTPLYNFYDAGSEELLLNFKFNEQKNAWLNILNYEQDEELSPDYDYNKTNIVFEYTKVEDFKKTNNAIKIDEVPVFISPYAD</sequence>
<reference evidence="3 5" key="2">
    <citation type="submission" date="2018-12" db="EMBL/GenBank/DDBJ databases">
        <authorList>
            <consortium name="Pathogen Informatics"/>
        </authorList>
    </citation>
    <scope>NUCLEOTIDE SEQUENCE [LARGE SCALE GENOMIC DNA]</scope>
    <source>
        <strain evidence="3 5">NCTC13489</strain>
    </source>
</reference>
<gene>
    <name evidence="2" type="ORF">HY04_09285</name>
    <name evidence="3" type="ORF">NCTC13489_01699</name>
</gene>
<evidence type="ECO:0000256" key="1">
    <source>
        <dbReference type="SAM" id="SignalP"/>
    </source>
</evidence>
<proteinExistence type="predicted"/>
<dbReference type="Proteomes" id="UP000028349">
    <property type="component" value="Unassembled WGS sequence"/>
</dbReference>
<evidence type="ECO:0000313" key="2">
    <source>
        <dbReference type="EMBL" id="KEY18673.1"/>
    </source>
</evidence>
<organism evidence="3 5">
    <name type="scientific">Kaistella antarctica</name>
    <dbReference type="NCBI Taxonomy" id="266748"/>
    <lineage>
        <taxon>Bacteria</taxon>
        <taxon>Pseudomonadati</taxon>
        <taxon>Bacteroidota</taxon>
        <taxon>Flavobacteriia</taxon>
        <taxon>Flavobacteriales</taxon>
        <taxon>Weeksellaceae</taxon>
        <taxon>Chryseobacterium group</taxon>
        <taxon>Kaistella</taxon>
    </lineage>
</organism>
<reference evidence="2 4" key="1">
    <citation type="submission" date="2014-07" db="EMBL/GenBank/DDBJ databases">
        <authorList>
            <person name="Pisani N.G."/>
            <person name="Newman J.D."/>
        </authorList>
    </citation>
    <scope>NUCLEOTIDE SEQUENCE [LARGE SCALE GENOMIC DNA]</scope>
    <source>
        <strain evidence="2 4">LMG 24720</strain>
    </source>
</reference>
<protein>
    <submittedName>
        <fullName evidence="3">Uncharacterized protein</fullName>
    </submittedName>
</protein>
<dbReference type="AlphaFoldDB" id="A0A3S4VF77"/>
<evidence type="ECO:0000313" key="5">
    <source>
        <dbReference type="Proteomes" id="UP000270036"/>
    </source>
</evidence>
<evidence type="ECO:0000313" key="3">
    <source>
        <dbReference type="EMBL" id="VEH99739.1"/>
    </source>
</evidence>
<dbReference type="RefSeq" id="WP_034719119.1">
    <property type="nucleotide sequence ID" value="NZ_FOIX01000004.1"/>
</dbReference>
<accession>A0A3S4VF77</accession>
<dbReference type="EMBL" id="LR134441">
    <property type="protein sequence ID" value="VEH99739.1"/>
    <property type="molecule type" value="Genomic_DNA"/>
</dbReference>
<keyword evidence="1" id="KW-0732">Signal</keyword>
<feature type="chain" id="PRO_5018594172" evidence="1">
    <location>
        <begin position="21"/>
        <end position="322"/>
    </location>
</feature>